<protein>
    <submittedName>
        <fullName evidence="1">Uncharacterized protein</fullName>
    </submittedName>
</protein>
<accession>A0A812VJD2</accession>
<dbReference type="Proteomes" id="UP000601435">
    <property type="component" value="Unassembled WGS sequence"/>
</dbReference>
<evidence type="ECO:0000313" key="2">
    <source>
        <dbReference type="Proteomes" id="UP000601435"/>
    </source>
</evidence>
<organism evidence="1 2">
    <name type="scientific">Symbiodinium necroappetens</name>
    <dbReference type="NCBI Taxonomy" id="1628268"/>
    <lineage>
        <taxon>Eukaryota</taxon>
        <taxon>Sar</taxon>
        <taxon>Alveolata</taxon>
        <taxon>Dinophyceae</taxon>
        <taxon>Suessiales</taxon>
        <taxon>Symbiodiniaceae</taxon>
        <taxon>Symbiodinium</taxon>
    </lineage>
</organism>
<dbReference type="OrthoDB" id="449199at2759"/>
<sequence>SSYTNNPAPLGAQTCQKDIPLLSGSQRPFALAEQAAHKGLTAVYQVVRKLAELQSALLHLPQGKALPPWVVWCDNMQNPMLRPYVYDLACRFPQFAYVSMRSVEDKNIIFIEEEKDIKQVIAAEVDADLIDLILHIHRHSKLLIDHKDAVVMFFRPASRMSIIPLLAKKSEHWHELKAQKDAELSLALRTFLFRSMFDAIQERLQETVKNPTQLEAAQQLQVFLPDKEGDQAPLTLERVVEILAAILKHSLDSLAILCFHPTQKLAAPIQGPTLPFLLQVGNRSKASFELYENLILLANSALWQLVGGSLRTERMSRSPL</sequence>
<keyword evidence="2" id="KW-1185">Reference proteome</keyword>
<feature type="non-terminal residue" evidence="1">
    <location>
        <position position="320"/>
    </location>
</feature>
<evidence type="ECO:0000313" key="1">
    <source>
        <dbReference type="EMBL" id="CAE7639066.1"/>
    </source>
</evidence>
<feature type="non-terminal residue" evidence="1">
    <location>
        <position position="1"/>
    </location>
</feature>
<dbReference type="AlphaFoldDB" id="A0A812VJD2"/>
<reference evidence="1" key="1">
    <citation type="submission" date="2021-02" db="EMBL/GenBank/DDBJ databases">
        <authorList>
            <person name="Dougan E. K."/>
            <person name="Rhodes N."/>
            <person name="Thang M."/>
            <person name="Chan C."/>
        </authorList>
    </citation>
    <scope>NUCLEOTIDE SEQUENCE</scope>
</reference>
<dbReference type="EMBL" id="CAJNJA010030157">
    <property type="protein sequence ID" value="CAE7639066.1"/>
    <property type="molecule type" value="Genomic_DNA"/>
</dbReference>
<comment type="caution">
    <text evidence="1">The sequence shown here is derived from an EMBL/GenBank/DDBJ whole genome shotgun (WGS) entry which is preliminary data.</text>
</comment>
<proteinExistence type="predicted"/>
<gene>
    <name evidence="1" type="ORF">SNEC2469_LOCUS18045</name>
</gene>
<name>A0A812VJD2_9DINO</name>